<reference evidence="5 6" key="1">
    <citation type="submission" date="2012-05" db="EMBL/GenBank/DDBJ databases">
        <title>Complete Genome Sequence of Lactobacillus coryniformis CECT5711.</title>
        <authorList>
            <person name="Rodriguez J.M."/>
        </authorList>
    </citation>
    <scope>NUCLEOTIDE SEQUENCE [LARGE SCALE GENOMIC DNA]</scope>
    <source>
        <strain evidence="6">CECT5711</strain>
    </source>
</reference>
<dbReference type="Gene3D" id="3.60.21.10">
    <property type="match status" value="1"/>
</dbReference>
<evidence type="ECO:0000256" key="4">
    <source>
        <dbReference type="HAMAP-Rule" id="MF_01854"/>
    </source>
</evidence>
<evidence type="ECO:0000256" key="1">
    <source>
        <dbReference type="ARBA" id="ARBA00022801"/>
    </source>
</evidence>
<accession>J2ZTJ5</accession>
<dbReference type="InterPro" id="IPR029052">
    <property type="entry name" value="Metallo-depent_PP-like"/>
</dbReference>
<dbReference type="GO" id="GO:0006094">
    <property type="term" value="P:gluconeogenesis"/>
    <property type="evidence" value="ECO:0007669"/>
    <property type="project" value="UniProtKB-UniRule"/>
</dbReference>
<comment type="catalytic activity">
    <reaction evidence="4">
        <text>beta-D-fructose 1,6-bisphosphate + H2O = beta-D-fructose 6-phosphate + phosphate</text>
        <dbReference type="Rhea" id="RHEA:11064"/>
        <dbReference type="ChEBI" id="CHEBI:15377"/>
        <dbReference type="ChEBI" id="CHEBI:32966"/>
        <dbReference type="ChEBI" id="CHEBI:43474"/>
        <dbReference type="ChEBI" id="CHEBI:57634"/>
        <dbReference type="EC" id="3.1.3.11"/>
    </reaction>
</comment>
<protein>
    <recommendedName>
        <fullName evidence="4">Fructose-1,6-bisphosphatase class 3</fullName>
        <shortName evidence="4">FBPase class 3</shortName>
        <ecNumber evidence="4">3.1.3.11</ecNumber>
    </recommendedName>
    <alternativeName>
        <fullName evidence="4">D-fructose-1,6-bisphosphate 1-phosphohydrolase class 3</fullName>
    </alternativeName>
</protein>
<evidence type="ECO:0000313" key="6">
    <source>
        <dbReference type="Proteomes" id="UP000007271"/>
    </source>
</evidence>
<dbReference type="SUPFAM" id="SSF56300">
    <property type="entry name" value="Metallo-dependent phosphatases"/>
    <property type="match status" value="1"/>
</dbReference>
<comment type="pathway">
    <text evidence="4">Carbohydrate biosynthesis; gluconeogenesis.</text>
</comment>
<dbReference type="AlphaFoldDB" id="J2ZTJ5"/>
<name>J2ZTJ5_9LACO</name>
<keyword evidence="3 4" id="KW-0119">Carbohydrate metabolism</keyword>
<comment type="caution">
    <text evidence="5">The sequence shown here is derived from an EMBL/GenBank/DDBJ whole genome shotgun (WGS) entry which is preliminary data.</text>
</comment>
<gene>
    <name evidence="4" type="primary">fbp</name>
    <name evidence="5" type="ORF">A11Y_177278</name>
</gene>
<organism evidence="5 6">
    <name type="scientific">Loigolactobacillus coryniformis subsp. coryniformis CECT 5711</name>
    <dbReference type="NCBI Taxonomy" id="1185325"/>
    <lineage>
        <taxon>Bacteria</taxon>
        <taxon>Bacillati</taxon>
        <taxon>Bacillota</taxon>
        <taxon>Bacilli</taxon>
        <taxon>Lactobacillales</taxon>
        <taxon>Lactobacillaceae</taxon>
        <taxon>Loigolactobacillus</taxon>
    </lineage>
</organism>
<dbReference type="PIRSF" id="PIRSF000906">
    <property type="entry name" value="FBPtase_Bacill"/>
    <property type="match status" value="1"/>
</dbReference>
<dbReference type="STRING" id="1185325.A11Y_177278"/>
<dbReference type="GO" id="GO:0042132">
    <property type="term" value="F:fructose 1,6-bisphosphate 1-phosphatase activity"/>
    <property type="evidence" value="ECO:0007669"/>
    <property type="project" value="UniProtKB-UniRule"/>
</dbReference>
<dbReference type="Proteomes" id="UP000007271">
    <property type="component" value="Unassembled WGS sequence"/>
</dbReference>
<dbReference type="InterPro" id="IPR009164">
    <property type="entry name" value="FBPtase_class3"/>
</dbReference>
<sequence>MVFLIESGIIKAYIQYFGGIFCMDVTDLALLKEQYTTKTALATELINLEAILSLPKSTEAFISDVHGEYDAFQHVLRNGSGNVKQKVADLFSGKMTPQTISSFSFLIYYPSERLAAIKKRYPDANDLHQWYLDTFQRLVELLHFVSTKYTRSKVRKALAPEFVYITEELLYGDFNSPDKAAYYQQITENIIALKQADEFIIASCHTIQRLVVDHLHLVGDIYDRGPHPELIMERLMQYHSLDIQWGNHDILWLGAVSGSRLCLANLLRICARYNNLSIIEDAYGINLRHLSLFAEEHYQDNVAFRPKQLRSERPLSKAEELQITQIHQAIAIIQFKLEGPVIARRPEFKMAHRRLLDRIDYQKMTIQLHGKIYPLENTCFQTVDPTDPYKLLPEEKRVIDQLLAAFRHSDKLQRHMKFLMRKGSMYLTYNDNLLFHGCIPVTADGKFQAFKLHGKEYAGKALLDVFEQNLRASFAHPGDEDDCATDLLWYLWTGPLSPLFGKHDMTTFERYFISDPATHEERTNPYYKLRREAWFVDSVLREFGMSPATGHVINGHTPVKKGQTPVMADRKMIVIDGGFSKPYHKTTGIGGYTLLYNSYGMQLVTHQPFTSKADAIANLTDIISTKRIVDQVAQRKLVAETDIGAELKQQVAVLRQLLADKE</sequence>
<keyword evidence="2 4" id="KW-0464">Manganese</keyword>
<evidence type="ECO:0000256" key="3">
    <source>
        <dbReference type="ARBA" id="ARBA00023277"/>
    </source>
</evidence>
<comment type="cofactor">
    <cofactor evidence="4">
        <name>Mn(2+)</name>
        <dbReference type="ChEBI" id="CHEBI:29035"/>
    </cofactor>
</comment>
<proteinExistence type="inferred from homology"/>
<comment type="similarity">
    <text evidence="4">Belongs to the FBPase class 3 family.</text>
</comment>
<evidence type="ECO:0000313" key="5">
    <source>
        <dbReference type="EMBL" id="EJN56281.1"/>
    </source>
</evidence>
<evidence type="ECO:0000256" key="2">
    <source>
        <dbReference type="ARBA" id="ARBA00023211"/>
    </source>
</evidence>
<dbReference type="EMBL" id="AKFP01000013">
    <property type="protein sequence ID" value="EJN56281.1"/>
    <property type="molecule type" value="Genomic_DNA"/>
</dbReference>
<keyword evidence="1 4" id="KW-0378">Hydrolase</keyword>
<dbReference type="EC" id="3.1.3.11" evidence="4"/>
<dbReference type="PATRIC" id="fig|1185325.3.peg.798"/>
<dbReference type="Pfam" id="PF06874">
    <property type="entry name" value="FBPase_2"/>
    <property type="match status" value="1"/>
</dbReference>
<dbReference type="UniPathway" id="UPA00138"/>
<dbReference type="HAMAP" id="MF_01854">
    <property type="entry name" value="FBPase_class3"/>
    <property type="match status" value="1"/>
</dbReference>